<keyword evidence="3" id="KW-1185">Reference proteome</keyword>
<evidence type="ECO:0000313" key="3">
    <source>
        <dbReference type="Proteomes" id="UP000195807"/>
    </source>
</evidence>
<dbReference type="STRING" id="450378.GCA_001661675_02765"/>
<name>A0A1Z1FE75_9SPHN</name>
<feature type="region of interest" description="Disordered" evidence="1">
    <location>
        <begin position="1"/>
        <end position="22"/>
    </location>
</feature>
<gene>
    <name evidence="2" type="ORF">A9D14_13775</name>
</gene>
<dbReference type="RefSeq" id="WP_066847515.1">
    <property type="nucleotide sequence ID" value="NZ_CP019602.1"/>
</dbReference>
<reference evidence="2 3" key="1">
    <citation type="submission" date="2017-01" db="EMBL/GenBank/DDBJ databases">
        <title>Complete genome sequence of esterase-producing bacterium Croceicoccus marinus E4A9.</title>
        <authorList>
            <person name="Wu Y.-H."/>
            <person name="Cheng H."/>
            <person name="Xu L."/>
            <person name="Huo Y.-Y."/>
            <person name="Wang C.-S."/>
            <person name="Xu X.-W."/>
        </authorList>
    </citation>
    <scope>NUCLEOTIDE SEQUENCE [LARGE SCALE GENOMIC DNA]</scope>
    <source>
        <strain evidence="2 3">E4A9</strain>
    </source>
</reference>
<sequence length="451" mass="48139">MNPDAIGPAGGQHSATGREGRPRSIVLIGTGGSSGRTLAALEAGLRQALGDTRFHFIDTQPFNLRTGGRTAYPGSGERTDTAMEDAGTRRLSSSLTINLLLNGGPLMMRRLENYAARMLGRRHDAMIMVHDRFYIEQAFVRAAARLGTPSVLLQEGPFVHIGADTPQSGALRIKHALAPLLTRSGLVPAIVPYGFAGHQLLVVPSPAYRQRFVAAGMAPARIKVGGVPRYDPLADLRGADLRGADLRAEAQPRPSSGPLRLLYLFQPFGEHGKVDPQVARSTQLAMIEGLNRAAHGRDLALTIRIHPRSTPESVAHLTAALDMPHDVDPCTDPIEQAIAAHDLVIGHYSSGLLEAMILSRPVLCIPIPAPAFAERSEAEKQEWMARSGALLARDGPEIADTVQAFDRQAPALVPLSVLEDEIGTIDGQATARCAQAVAAMIAEREAGHHGA</sequence>
<dbReference type="EMBL" id="CP019602">
    <property type="protein sequence ID" value="ARU17036.1"/>
    <property type="molecule type" value="Genomic_DNA"/>
</dbReference>
<dbReference type="Proteomes" id="UP000195807">
    <property type="component" value="Chromosome"/>
</dbReference>
<organism evidence="2 3">
    <name type="scientific">Croceicoccus marinus</name>
    <dbReference type="NCBI Taxonomy" id="450378"/>
    <lineage>
        <taxon>Bacteria</taxon>
        <taxon>Pseudomonadati</taxon>
        <taxon>Pseudomonadota</taxon>
        <taxon>Alphaproteobacteria</taxon>
        <taxon>Sphingomonadales</taxon>
        <taxon>Erythrobacteraceae</taxon>
        <taxon>Croceicoccus</taxon>
    </lineage>
</organism>
<proteinExistence type="predicted"/>
<dbReference type="AlphaFoldDB" id="A0A1Z1FE75"/>
<protein>
    <submittedName>
        <fullName evidence="2">Uncharacterized protein</fullName>
    </submittedName>
</protein>
<evidence type="ECO:0000256" key="1">
    <source>
        <dbReference type="SAM" id="MobiDB-lite"/>
    </source>
</evidence>
<dbReference type="OrthoDB" id="7540363at2"/>
<dbReference type="KEGG" id="cman:A9D14_13775"/>
<dbReference type="SUPFAM" id="SSF53756">
    <property type="entry name" value="UDP-Glycosyltransferase/glycogen phosphorylase"/>
    <property type="match status" value="1"/>
</dbReference>
<accession>A0A1Z1FE75</accession>
<evidence type="ECO:0000313" key="2">
    <source>
        <dbReference type="EMBL" id="ARU17036.1"/>
    </source>
</evidence>